<dbReference type="GO" id="GO:0009117">
    <property type="term" value="P:nucleotide metabolic process"/>
    <property type="evidence" value="ECO:0007669"/>
    <property type="project" value="InterPro"/>
</dbReference>
<organism evidence="1 3">
    <name type="scientific">Flavobacterium tructae</name>
    <dbReference type="NCBI Taxonomy" id="1114873"/>
    <lineage>
        <taxon>Bacteria</taxon>
        <taxon>Pseudomonadati</taxon>
        <taxon>Bacteroidota</taxon>
        <taxon>Flavobacteriia</taxon>
        <taxon>Flavobacteriales</taxon>
        <taxon>Flavobacteriaceae</taxon>
        <taxon>Flavobacterium</taxon>
    </lineage>
</organism>
<dbReference type="OrthoDB" id="9778569at2"/>
<accession>A0A1S1J4R9</accession>
<gene>
    <name evidence="2" type="ORF">B0A71_15440</name>
    <name evidence="1" type="ORF">BHE19_07415</name>
</gene>
<dbReference type="RefSeq" id="WP_070906931.1">
    <property type="nucleotide sequence ID" value="NZ_MIKE01000022.1"/>
</dbReference>
<dbReference type="GO" id="GO:0008253">
    <property type="term" value="F:5'-nucleotidase activity"/>
    <property type="evidence" value="ECO:0007669"/>
    <property type="project" value="InterPro"/>
</dbReference>
<protein>
    <submittedName>
        <fullName evidence="1">5'-nucleotidase</fullName>
    </submittedName>
</protein>
<reference evidence="2 4" key="3">
    <citation type="submission" date="2016-11" db="EMBL/GenBank/DDBJ databases">
        <title>Whole genomes of Flavobacteriaceae.</title>
        <authorList>
            <person name="Stine C."/>
            <person name="Li C."/>
            <person name="Tadesse D."/>
        </authorList>
    </citation>
    <scope>NUCLEOTIDE SEQUENCE [LARGE SCALE GENOMIC DNA]</scope>
    <source>
        <strain evidence="2 4">ATCC BAA-2541</strain>
    </source>
</reference>
<comment type="caution">
    <text evidence="1">The sequence shown here is derived from an EMBL/GenBank/DDBJ whole genome shotgun (WGS) entry which is preliminary data.</text>
</comment>
<dbReference type="STRING" id="1278819.BHE19_07415"/>
<dbReference type="InterPro" id="IPR010394">
    <property type="entry name" value="5-nucleotidase"/>
</dbReference>
<dbReference type="Pfam" id="PF06189">
    <property type="entry name" value="5-nucleotidase"/>
    <property type="match status" value="1"/>
</dbReference>
<dbReference type="Proteomes" id="UP000180252">
    <property type="component" value="Unassembled WGS sequence"/>
</dbReference>
<dbReference type="AlphaFoldDB" id="A0A1S1J4R9"/>
<reference evidence="1" key="2">
    <citation type="submission" date="2016-09" db="EMBL/GenBank/DDBJ databases">
        <authorList>
            <person name="Capua I."/>
            <person name="De Benedictis P."/>
            <person name="Joannis T."/>
            <person name="Lombin L.H."/>
            <person name="Cattoli G."/>
        </authorList>
    </citation>
    <scope>NUCLEOTIDE SEQUENCE [LARGE SCALE GENOMIC DNA]</scope>
    <source>
        <strain evidence="1">MSU</strain>
    </source>
</reference>
<keyword evidence="4" id="KW-1185">Reference proteome</keyword>
<dbReference type="GO" id="GO:0005737">
    <property type="term" value="C:cytoplasm"/>
    <property type="evidence" value="ECO:0007669"/>
    <property type="project" value="InterPro"/>
</dbReference>
<proteinExistence type="predicted"/>
<evidence type="ECO:0000313" key="2">
    <source>
        <dbReference type="EMBL" id="OXB18311.1"/>
    </source>
</evidence>
<dbReference type="GO" id="GO:0000287">
    <property type="term" value="F:magnesium ion binding"/>
    <property type="evidence" value="ECO:0007669"/>
    <property type="project" value="InterPro"/>
</dbReference>
<evidence type="ECO:0000313" key="3">
    <source>
        <dbReference type="Proteomes" id="UP000180252"/>
    </source>
</evidence>
<name>A0A1S1J4R9_9FLAO</name>
<dbReference type="GO" id="GO:0000166">
    <property type="term" value="F:nucleotide binding"/>
    <property type="evidence" value="ECO:0007669"/>
    <property type="project" value="InterPro"/>
</dbReference>
<dbReference type="PANTHER" id="PTHR31367:SF5">
    <property type="entry name" value="CYTOSOLIC 5'-NUCLEOTIDASE 1A"/>
    <property type="match status" value="1"/>
</dbReference>
<sequence>MAFPIEKKLVVGVSSNALFNLQIEDEIFDKKGIIEYRKYQKENKLVLLEKGPAFPFIKRFLEINKHYPEEQPVEVVLLSKNSPETGIRIFNSIKHFELDISRAAFTSGKSPFEYIPAYNISLFLSTNDLDVQNSINAGFPAGKYINNNVEDFDEDIELRVAFDFDGVIADDNSEAVYKESKNLKDFHDYELAHITEPHEPGPLADFFKKLAFFQKLETKKENNSTDYRKILRTSIITARNAPSHERAINTLTSWGVTVDELFLMGGVDKSRILNVVKPHIYFDDQLVHLNKEATKIPLVHIPFGIANK</sequence>
<evidence type="ECO:0000313" key="1">
    <source>
        <dbReference type="EMBL" id="OHT45652.1"/>
    </source>
</evidence>
<dbReference type="Proteomes" id="UP000198319">
    <property type="component" value="Unassembled WGS sequence"/>
</dbReference>
<reference evidence="3" key="1">
    <citation type="submission" date="2016-09" db="EMBL/GenBank/DDBJ databases">
        <authorList>
            <person name="Chen S."/>
            <person name="Walker E."/>
        </authorList>
    </citation>
    <scope>NUCLEOTIDE SEQUENCE [LARGE SCALE GENOMIC DNA]</scope>
    <source>
        <strain evidence="3">MSU</strain>
    </source>
</reference>
<evidence type="ECO:0000313" key="4">
    <source>
        <dbReference type="Proteomes" id="UP000198319"/>
    </source>
</evidence>
<dbReference type="PANTHER" id="PTHR31367">
    <property type="entry name" value="CYTOSOLIC 5'-NUCLEOTIDASE 1 FAMILY MEMBER"/>
    <property type="match status" value="1"/>
</dbReference>
<dbReference type="EMBL" id="MIKE01000022">
    <property type="protein sequence ID" value="OHT45652.1"/>
    <property type="molecule type" value="Genomic_DNA"/>
</dbReference>
<dbReference type="EMBL" id="MUHG01000023">
    <property type="protein sequence ID" value="OXB18311.1"/>
    <property type="molecule type" value="Genomic_DNA"/>
</dbReference>